<dbReference type="AlphaFoldDB" id="A0A1S6IMM1"/>
<dbReference type="InterPro" id="IPR031329">
    <property type="entry name" value="NEUT/ALK_ceramidase_N"/>
</dbReference>
<dbReference type="KEGG" id="jda:BW727_100399"/>
<dbReference type="GO" id="GO:0016020">
    <property type="term" value="C:membrane"/>
    <property type="evidence" value="ECO:0007669"/>
    <property type="project" value="GOC"/>
</dbReference>
<evidence type="ECO:0000313" key="4">
    <source>
        <dbReference type="EMBL" id="AQS52792.1"/>
    </source>
</evidence>
<comment type="similarity">
    <text evidence="2">Belongs to the neutral ceramidase family.</text>
</comment>
<evidence type="ECO:0000256" key="1">
    <source>
        <dbReference type="PIRSR" id="PIRSR606823-2"/>
    </source>
</evidence>
<dbReference type="PANTHER" id="PTHR12670">
    <property type="entry name" value="CERAMIDASE"/>
    <property type="match status" value="1"/>
</dbReference>
<dbReference type="GO" id="GO:0046872">
    <property type="term" value="F:metal ion binding"/>
    <property type="evidence" value="ECO:0007669"/>
    <property type="project" value="UniProtKB-KW"/>
</dbReference>
<keyword evidence="1" id="KW-0479">Metal-binding</keyword>
<comment type="catalytic activity">
    <reaction evidence="2">
        <text>an N-acylsphing-4-enine + H2O = sphing-4-enine + a fatty acid</text>
        <dbReference type="Rhea" id="RHEA:20856"/>
        <dbReference type="ChEBI" id="CHEBI:15377"/>
        <dbReference type="ChEBI" id="CHEBI:28868"/>
        <dbReference type="ChEBI" id="CHEBI:52639"/>
        <dbReference type="ChEBI" id="CHEBI:57756"/>
        <dbReference type="EC" id="3.5.1.23"/>
    </reaction>
</comment>
<reference evidence="4 5" key="1">
    <citation type="journal article" date="2014" name="Int. J. Syst. Evol. Microbiol.">
        <title>Jeotgalibaca dankookensis gen. nov., sp. nov., a member of the family Carnobacteriaceae, isolated from seujeot (Korean traditional food).</title>
        <authorList>
            <person name="Lee D.G."/>
            <person name="Trujillo M.E."/>
            <person name="Kang H."/>
            <person name="Ahn T.Y."/>
        </authorList>
    </citation>
    <scope>NUCLEOTIDE SEQUENCE [LARGE SCALE GENOMIC DNA]</scope>
    <source>
        <strain evidence="4 5">EX-07</strain>
    </source>
</reference>
<dbReference type="GO" id="GO:0046514">
    <property type="term" value="P:ceramide catabolic process"/>
    <property type="evidence" value="ECO:0007669"/>
    <property type="project" value="InterPro"/>
</dbReference>
<keyword evidence="2 4" id="KW-0378">Hydrolase</keyword>
<dbReference type="GO" id="GO:0046512">
    <property type="term" value="P:sphingosine biosynthetic process"/>
    <property type="evidence" value="ECO:0007669"/>
    <property type="project" value="TreeGrafter"/>
</dbReference>
<dbReference type="STRING" id="708126.BW727_100399"/>
<dbReference type="GO" id="GO:0005576">
    <property type="term" value="C:extracellular region"/>
    <property type="evidence" value="ECO:0007669"/>
    <property type="project" value="TreeGrafter"/>
</dbReference>
<feature type="binding site" evidence="1">
    <location>
        <position position="92"/>
    </location>
    <ligand>
        <name>Zn(2+)</name>
        <dbReference type="ChEBI" id="CHEBI:29105"/>
    </ligand>
</feature>
<gene>
    <name evidence="4" type="ORF">BW727_100399</name>
</gene>
<dbReference type="EMBL" id="CP019728">
    <property type="protein sequence ID" value="AQS52792.1"/>
    <property type="molecule type" value="Genomic_DNA"/>
</dbReference>
<dbReference type="RefSeq" id="WP_062468344.1">
    <property type="nucleotide sequence ID" value="NZ_BBYN01000007.1"/>
</dbReference>
<dbReference type="OrthoDB" id="337762at2"/>
<protein>
    <recommendedName>
        <fullName evidence="2">Neutral ceramidase</fullName>
        <ecNumber evidence="2">3.5.1.23</ecNumber>
    </recommendedName>
</protein>
<dbReference type="EC" id="3.5.1.23" evidence="2"/>
<organism evidence="4 5">
    <name type="scientific">Jeotgalibaca dankookensis</name>
    <dbReference type="NCBI Taxonomy" id="708126"/>
    <lineage>
        <taxon>Bacteria</taxon>
        <taxon>Bacillati</taxon>
        <taxon>Bacillota</taxon>
        <taxon>Bacilli</taxon>
        <taxon>Lactobacillales</taxon>
        <taxon>Carnobacteriaceae</taxon>
        <taxon>Jeotgalibaca</taxon>
    </lineage>
</organism>
<name>A0A1S6IMM1_9LACT</name>
<feature type="binding site" evidence="1">
    <location>
        <position position="192"/>
    </location>
    <ligand>
        <name>Zn(2+)</name>
        <dbReference type="ChEBI" id="CHEBI:29105"/>
    </ligand>
</feature>
<comment type="cofactor">
    <cofactor evidence="1">
        <name>Zn(2+)</name>
        <dbReference type="ChEBI" id="CHEBI:29105"/>
    </cofactor>
    <text evidence="1">Binds 1 zinc ion per subunit.</text>
</comment>
<dbReference type="GO" id="GO:0017040">
    <property type="term" value="F:N-acylsphingosine amidohydrolase activity"/>
    <property type="evidence" value="ECO:0007669"/>
    <property type="project" value="UniProtKB-UniRule"/>
</dbReference>
<sequence length="413" mass="46319">MGIKERLIAGFAKEEITPAIPVSMSGYKGTRTATGIHDPLYAYVLVIKKGENLFVLTVLDLLSVDVELVASIRSKAESLGIKGHHVQILATHTHSGPTGMNDTKRGIMKGNQYFLGHKSDSYIQEVSEKIIKAIQMAIENLQPQSLTIGKTTVSGISGNRSRKSDKYDDVLLALEFCSATNEKNLWIRFSCHPTVYNSSNTCISADFPAALYQQYANQYQHILFMNGACGDISTRYTRKTADFKEIERIGHVLEEAVTHSLKEPVYKGALDFFHMYSKTFNIQTKTPGNTKELEENYHLAKEGIEKTSLQAEIAYAKHQKQQMVSLEVGAIDIQGFILLFLPVEIYSSLVLDQLNEDIFFSGFANGYYTYLPDTKAYEKGEYEAHMSPFAIGEGERMIEQITRWAQGFKKKGE</sequence>
<dbReference type="InterPro" id="IPR006823">
    <property type="entry name" value="Ceramidase_alk"/>
</dbReference>
<dbReference type="Pfam" id="PF04734">
    <property type="entry name" value="Ceramidase_alk"/>
    <property type="match status" value="1"/>
</dbReference>
<dbReference type="GO" id="GO:0042759">
    <property type="term" value="P:long-chain fatty acid biosynthetic process"/>
    <property type="evidence" value="ECO:0007669"/>
    <property type="project" value="TreeGrafter"/>
</dbReference>
<evidence type="ECO:0000313" key="5">
    <source>
        <dbReference type="Proteomes" id="UP000188993"/>
    </source>
</evidence>
<dbReference type="PANTHER" id="PTHR12670:SF1">
    <property type="entry name" value="NEUTRAL CERAMIDASE"/>
    <property type="match status" value="1"/>
</dbReference>
<keyword evidence="2" id="KW-0443">Lipid metabolism</keyword>
<evidence type="ECO:0000256" key="2">
    <source>
        <dbReference type="RuleBase" id="RU366019"/>
    </source>
</evidence>
<accession>A0A1S6IMM1</accession>
<evidence type="ECO:0000259" key="3">
    <source>
        <dbReference type="Pfam" id="PF04734"/>
    </source>
</evidence>
<dbReference type="Proteomes" id="UP000188993">
    <property type="component" value="Chromosome"/>
</dbReference>
<keyword evidence="5" id="KW-1185">Reference proteome</keyword>
<feature type="domain" description="Neutral/alkaline non-lysosomal ceramidase N-terminal" evidence="3">
    <location>
        <begin position="10"/>
        <end position="206"/>
    </location>
</feature>
<proteinExistence type="inferred from homology"/>
<keyword evidence="2" id="KW-0746">Sphingolipid metabolism</keyword>
<keyword evidence="1" id="KW-0862">Zinc</keyword>